<name>C7R1H2_JONDD</name>
<dbReference type="STRING" id="471856.Jden_2170"/>
<evidence type="ECO:0000313" key="2">
    <source>
        <dbReference type="Proteomes" id="UP000000628"/>
    </source>
</evidence>
<evidence type="ECO:0000313" key="1">
    <source>
        <dbReference type="EMBL" id="ACV09807.1"/>
    </source>
</evidence>
<proteinExistence type="predicted"/>
<protein>
    <recommendedName>
        <fullName evidence="3">Head-to-tail adaptor</fullName>
    </recommendedName>
</protein>
<dbReference type="AlphaFoldDB" id="C7R1H2"/>
<dbReference type="KEGG" id="jde:Jden_2170"/>
<organism evidence="1 2">
    <name type="scientific">Jonesia denitrificans (strain ATCC 14870 / DSM 20603 / BCRC 15368 / CIP 55.134 / JCM 11481 / NBRC 15587 / NCTC 10816 / Prevot 55134)</name>
    <name type="common">Listeria denitrificans</name>
    <dbReference type="NCBI Taxonomy" id="471856"/>
    <lineage>
        <taxon>Bacteria</taxon>
        <taxon>Bacillati</taxon>
        <taxon>Actinomycetota</taxon>
        <taxon>Actinomycetes</taxon>
        <taxon>Micrococcales</taxon>
        <taxon>Jonesiaceae</taxon>
        <taxon>Jonesia</taxon>
    </lineage>
</organism>
<accession>C7R1H2</accession>
<dbReference type="HOGENOM" id="CLU_1822744_0_0_11"/>
<evidence type="ECO:0008006" key="3">
    <source>
        <dbReference type="Google" id="ProtNLM"/>
    </source>
</evidence>
<dbReference type="eggNOG" id="ENOG502ZNIX">
    <property type="taxonomic scope" value="Bacteria"/>
</dbReference>
<gene>
    <name evidence="1" type="ordered locus">Jden_2170</name>
</gene>
<dbReference type="EMBL" id="CP001706">
    <property type="protein sequence ID" value="ACV09807.1"/>
    <property type="molecule type" value="Genomic_DNA"/>
</dbReference>
<sequence>MAYATTDDLQDFLGNEWEVASDSTRATRLLRMASGLVDAEAGRSWVPGEVPDQIVDVVCAVAGRGFTNPGAQKSEQLDDYSSSSVVSEAGLYLTDSELRIVARLAKPRFGGLGTVATERGDIRTKSDDQAWWVNGPNGWVD</sequence>
<reference evidence="1 2" key="1">
    <citation type="journal article" date="2009" name="Stand. Genomic Sci.">
        <title>Complete genome sequence of Jonesia denitrificans type strain (Prevot 55134).</title>
        <authorList>
            <person name="Pukall R."/>
            <person name="Gehrich-Schroter G."/>
            <person name="Lapidus A."/>
            <person name="Nolan M."/>
            <person name="Glavina Del Rio T."/>
            <person name="Lucas S."/>
            <person name="Chen F."/>
            <person name="Tice H."/>
            <person name="Pitluck S."/>
            <person name="Cheng J.F."/>
            <person name="Copeland A."/>
            <person name="Saunders E."/>
            <person name="Brettin T."/>
            <person name="Detter J.C."/>
            <person name="Bruce D."/>
            <person name="Goodwin L."/>
            <person name="Pati A."/>
            <person name="Ivanova N."/>
            <person name="Mavromatis K."/>
            <person name="Ovchinnikova G."/>
            <person name="Chen A."/>
            <person name="Palaniappan K."/>
            <person name="Land M."/>
            <person name="Hauser L."/>
            <person name="Chang Y.J."/>
            <person name="Jeffries C.D."/>
            <person name="Chain P."/>
            <person name="Goker M."/>
            <person name="Bristow J."/>
            <person name="Eisen J.A."/>
            <person name="Markowitz V."/>
            <person name="Hugenholtz P."/>
            <person name="Kyrpides N.C."/>
            <person name="Klenk H.P."/>
            <person name="Han C."/>
        </authorList>
    </citation>
    <scope>NUCLEOTIDE SEQUENCE [LARGE SCALE GENOMIC DNA]</scope>
    <source>
        <strain evidence="2">ATCC 14870 / DSM 20603 / BCRC 15368 / CIP 55.134 / JCM 11481 / NBRC 15587 / NCTC 10816 / Prevot 55134</strain>
    </source>
</reference>
<dbReference type="RefSeq" id="WP_015772435.1">
    <property type="nucleotide sequence ID" value="NC_013174.1"/>
</dbReference>
<dbReference type="Proteomes" id="UP000000628">
    <property type="component" value="Chromosome"/>
</dbReference>
<keyword evidence="2" id="KW-1185">Reference proteome</keyword>